<evidence type="ECO:0000313" key="2">
    <source>
        <dbReference type="Proteomes" id="UP000184600"/>
    </source>
</evidence>
<gene>
    <name evidence="1" type="ORF">VQ7734_04801</name>
</gene>
<accession>A0A1M7Z2K1</accession>
<dbReference type="STRING" id="1117707.VQ7734_04801"/>
<proteinExistence type="predicted"/>
<organism evidence="1 2">
    <name type="scientific">Vibrio quintilis</name>
    <dbReference type="NCBI Taxonomy" id="1117707"/>
    <lineage>
        <taxon>Bacteria</taxon>
        <taxon>Pseudomonadati</taxon>
        <taxon>Pseudomonadota</taxon>
        <taxon>Gammaproteobacteria</taxon>
        <taxon>Vibrionales</taxon>
        <taxon>Vibrionaceae</taxon>
        <taxon>Vibrio</taxon>
    </lineage>
</organism>
<protein>
    <submittedName>
        <fullName evidence="1">Uncharacterized protein</fullName>
    </submittedName>
</protein>
<dbReference type="Proteomes" id="UP000184600">
    <property type="component" value="Unassembled WGS sequence"/>
</dbReference>
<sequence length="79" mass="9041">MDTKMKQSINIGVDTGKTLLDIHIRPIDHFFSVENTPQGIKQALQVIKKHSPERIVIEATAERVNLFCTTRKIIKLHFS</sequence>
<dbReference type="AlphaFoldDB" id="A0A1M7Z2K1"/>
<evidence type="ECO:0000313" key="1">
    <source>
        <dbReference type="EMBL" id="SHO59025.1"/>
    </source>
</evidence>
<keyword evidence="2" id="KW-1185">Reference proteome</keyword>
<dbReference type="EMBL" id="FRFG01000090">
    <property type="protein sequence ID" value="SHO59025.1"/>
    <property type="molecule type" value="Genomic_DNA"/>
</dbReference>
<name>A0A1M7Z2K1_9VIBR</name>
<reference evidence="2" key="1">
    <citation type="submission" date="2016-12" db="EMBL/GenBank/DDBJ databases">
        <authorList>
            <person name="Rodrigo-Torres L."/>
            <person name="Arahal R.D."/>
            <person name="Lucena T."/>
        </authorList>
    </citation>
    <scope>NUCLEOTIDE SEQUENCE [LARGE SCALE GENOMIC DNA]</scope>
</reference>